<dbReference type="RefSeq" id="WP_148683643.1">
    <property type="nucleotide sequence ID" value="NZ_JADEZV010000004.1"/>
</dbReference>
<dbReference type="GeneID" id="12449936"/>
<dbReference type="Proteomes" id="UP000652307">
    <property type="component" value="Unassembled WGS sequence"/>
</dbReference>
<evidence type="ECO:0000313" key="1">
    <source>
        <dbReference type="EMBL" id="MBE9391625.1"/>
    </source>
</evidence>
<sequence length="112" mass="13032">MSLINEFQEKMPGEVLVKFKDMLYKEAEETKKQALSTIKLSIEVYKDGEKELALVVLKESMRIAKSYLELMDKLDADKDTAISIITAIEEIEELMNQNEKVSYIYDIYNELQ</sequence>
<evidence type="ECO:0000313" key="2">
    <source>
        <dbReference type="Proteomes" id="UP000652307"/>
    </source>
</evidence>
<dbReference type="AlphaFoldDB" id="A0A843AA98"/>
<protein>
    <submittedName>
        <fullName evidence="1">Uncharacterized protein</fullName>
    </submittedName>
</protein>
<dbReference type="EMBL" id="JADEZV010000004">
    <property type="protein sequence ID" value="MBE9391625.1"/>
    <property type="molecule type" value="Genomic_DNA"/>
</dbReference>
<comment type="caution">
    <text evidence="1">The sequence shown here is derived from an EMBL/GenBank/DDBJ whole genome shotgun (WGS) entry which is preliminary data.</text>
</comment>
<name>A0A843AA98_9CREN</name>
<reference evidence="1" key="1">
    <citation type="submission" date="2020-10" db="EMBL/GenBank/DDBJ databases">
        <title>Fervidococcus fontis strain 3639Fd - the first crenarchaeon capable of growth on lipids.</title>
        <authorList>
            <person name="Kochetkova T.V."/>
            <person name="Elcheninov A.G."/>
            <person name="Toschakov S.V."/>
            <person name="Kublanov I.V."/>
        </authorList>
    </citation>
    <scope>NUCLEOTIDE SEQUENCE</scope>
    <source>
        <strain evidence="1">3639Fd</strain>
    </source>
</reference>
<accession>A0A843AA98</accession>
<proteinExistence type="predicted"/>
<gene>
    <name evidence="1" type="ORF">IOK49_06045</name>
</gene>
<organism evidence="1 2">
    <name type="scientific">Fervidicoccus fontis</name>
    <dbReference type="NCBI Taxonomy" id="683846"/>
    <lineage>
        <taxon>Archaea</taxon>
        <taxon>Thermoproteota</taxon>
        <taxon>Thermoprotei</taxon>
        <taxon>Fervidicoccales</taxon>
        <taxon>Fervidicoccaceae</taxon>
        <taxon>Fervidicoccus</taxon>
    </lineage>
</organism>